<feature type="domain" description="CCHC-type" evidence="2">
    <location>
        <begin position="3"/>
        <end position="16"/>
    </location>
</feature>
<dbReference type="GO" id="GO:0008270">
    <property type="term" value="F:zinc ion binding"/>
    <property type="evidence" value="ECO:0007669"/>
    <property type="project" value="UniProtKB-KW"/>
</dbReference>
<keyword evidence="1" id="KW-0863">Zinc-finger</keyword>
<dbReference type="PROSITE" id="PS50158">
    <property type="entry name" value="ZF_CCHC"/>
    <property type="match status" value="1"/>
</dbReference>
<evidence type="ECO:0000256" key="1">
    <source>
        <dbReference type="PROSITE-ProRule" id="PRU00047"/>
    </source>
</evidence>
<protein>
    <recommendedName>
        <fullName evidence="2">CCHC-type domain-containing protein</fullName>
    </recommendedName>
</protein>
<sequence>MICFNCGGSGHCVGNCIEPKKCFICSGNNNVNNCATWSCLHPTTAYFGSATAGLGFYHIYIPMQTKSNWMNFKNCAILNVVK</sequence>
<accession>A0A453ENT3</accession>
<reference evidence="3" key="5">
    <citation type="journal article" date="2021" name="G3 (Bethesda)">
        <title>Aegilops tauschii genome assembly Aet v5.0 features greater sequence contiguity and improved annotation.</title>
        <authorList>
            <person name="Wang L."/>
            <person name="Zhu T."/>
            <person name="Rodriguez J.C."/>
            <person name="Deal K.R."/>
            <person name="Dubcovsky J."/>
            <person name="McGuire P.E."/>
            <person name="Lux T."/>
            <person name="Spannagl M."/>
            <person name="Mayer K.F.X."/>
            <person name="Baldrich P."/>
            <person name="Meyers B.C."/>
            <person name="Huo N."/>
            <person name="Gu Y.Q."/>
            <person name="Zhou H."/>
            <person name="Devos K.M."/>
            <person name="Bennetzen J.L."/>
            <person name="Unver T."/>
            <person name="Budak H."/>
            <person name="Gulick P.J."/>
            <person name="Galiba G."/>
            <person name="Kalapos B."/>
            <person name="Nelson D.R."/>
            <person name="Li P."/>
            <person name="You F.M."/>
            <person name="Luo M.C."/>
            <person name="Dvorak J."/>
        </authorList>
    </citation>
    <scope>NUCLEOTIDE SEQUENCE [LARGE SCALE GENOMIC DNA]</scope>
    <source>
        <strain evidence="3">cv. AL8/78</strain>
    </source>
</reference>
<dbReference type="Gramene" id="AET3Gv20410400.1">
    <property type="protein sequence ID" value="AET3Gv20410400.1"/>
    <property type="gene ID" value="AET3Gv20410400"/>
</dbReference>
<evidence type="ECO:0000259" key="2">
    <source>
        <dbReference type="PROSITE" id="PS50158"/>
    </source>
</evidence>
<reference evidence="3" key="4">
    <citation type="submission" date="2019-03" db="UniProtKB">
        <authorList>
            <consortium name="EnsemblPlants"/>
        </authorList>
    </citation>
    <scope>IDENTIFICATION</scope>
</reference>
<dbReference type="AlphaFoldDB" id="A0A453ENT3"/>
<dbReference type="EnsemblPlants" id="AET3Gv20410400.1">
    <property type="protein sequence ID" value="AET3Gv20410400.1"/>
    <property type="gene ID" value="AET3Gv20410400"/>
</dbReference>
<keyword evidence="4" id="KW-1185">Reference proteome</keyword>
<reference evidence="3" key="3">
    <citation type="journal article" date="2017" name="Nature">
        <title>Genome sequence of the progenitor of the wheat D genome Aegilops tauschii.</title>
        <authorList>
            <person name="Luo M.C."/>
            <person name="Gu Y.Q."/>
            <person name="Puiu D."/>
            <person name="Wang H."/>
            <person name="Twardziok S.O."/>
            <person name="Deal K.R."/>
            <person name="Huo N."/>
            <person name="Zhu T."/>
            <person name="Wang L."/>
            <person name="Wang Y."/>
            <person name="McGuire P.E."/>
            <person name="Liu S."/>
            <person name="Long H."/>
            <person name="Ramasamy R.K."/>
            <person name="Rodriguez J.C."/>
            <person name="Van S.L."/>
            <person name="Yuan L."/>
            <person name="Wang Z."/>
            <person name="Xia Z."/>
            <person name="Xiao L."/>
            <person name="Anderson O.D."/>
            <person name="Ouyang S."/>
            <person name="Liang Y."/>
            <person name="Zimin A.V."/>
            <person name="Pertea G."/>
            <person name="Qi P."/>
            <person name="Bennetzen J.L."/>
            <person name="Dai X."/>
            <person name="Dawson M.W."/>
            <person name="Muller H.G."/>
            <person name="Kugler K."/>
            <person name="Rivarola-Duarte L."/>
            <person name="Spannagl M."/>
            <person name="Mayer K.F.X."/>
            <person name="Lu F.H."/>
            <person name="Bevan M.W."/>
            <person name="Leroy P."/>
            <person name="Li P."/>
            <person name="You F.M."/>
            <person name="Sun Q."/>
            <person name="Liu Z."/>
            <person name="Lyons E."/>
            <person name="Wicker T."/>
            <person name="Salzberg S.L."/>
            <person name="Devos K.M."/>
            <person name="Dvorak J."/>
        </authorList>
    </citation>
    <scope>NUCLEOTIDE SEQUENCE [LARGE SCALE GENOMIC DNA]</scope>
    <source>
        <strain evidence="3">cv. AL8/78</strain>
    </source>
</reference>
<evidence type="ECO:0000313" key="4">
    <source>
        <dbReference type="Proteomes" id="UP000015105"/>
    </source>
</evidence>
<keyword evidence="1" id="KW-0479">Metal-binding</keyword>
<dbReference type="InterPro" id="IPR001878">
    <property type="entry name" value="Znf_CCHC"/>
</dbReference>
<organism evidence="3 4">
    <name type="scientific">Aegilops tauschii subsp. strangulata</name>
    <name type="common">Goatgrass</name>
    <dbReference type="NCBI Taxonomy" id="200361"/>
    <lineage>
        <taxon>Eukaryota</taxon>
        <taxon>Viridiplantae</taxon>
        <taxon>Streptophyta</taxon>
        <taxon>Embryophyta</taxon>
        <taxon>Tracheophyta</taxon>
        <taxon>Spermatophyta</taxon>
        <taxon>Magnoliopsida</taxon>
        <taxon>Liliopsida</taxon>
        <taxon>Poales</taxon>
        <taxon>Poaceae</taxon>
        <taxon>BOP clade</taxon>
        <taxon>Pooideae</taxon>
        <taxon>Triticodae</taxon>
        <taxon>Triticeae</taxon>
        <taxon>Triticinae</taxon>
        <taxon>Aegilops</taxon>
    </lineage>
</organism>
<reference evidence="4" key="2">
    <citation type="journal article" date="2017" name="Nat. Plants">
        <title>The Aegilops tauschii genome reveals multiple impacts of transposons.</title>
        <authorList>
            <person name="Zhao G."/>
            <person name="Zou C."/>
            <person name="Li K."/>
            <person name="Wang K."/>
            <person name="Li T."/>
            <person name="Gao L."/>
            <person name="Zhang X."/>
            <person name="Wang H."/>
            <person name="Yang Z."/>
            <person name="Liu X."/>
            <person name="Jiang W."/>
            <person name="Mao L."/>
            <person name="Kong X."/>
            <person name="Jiao Y."/>
            <person name="Jia J."/>
        </authorList>
    </citation>
    <scope>NUCLEOTIDE SEQUENCE [LARGE SCALE GENOMIC DNA]</scope>
    <source>
        <strain evidence="4">cv. AL8/78</strain>
    </source>
</reference>
<name>A0A453ENT3_AEGTS</name>
<dbReference type="Proteomes" id="UP000015105">
    <property type="component" value="Chromosome 3D"/>
</dbReference>
<dbReference type="STRING" id="200361.A0A453ENT3"/>
<dbReference type="GO" id="GO:0003676">
    <property type="term" value="F:nucleic acid binding"/>
    <property type="evidence" value="ECO:0007669"/>
    <property type="project" value="InterPro"/>
</dbReference>
<keyword evidence="1" id="KW-0862">Zinc</keyword>
<evidence type="ECO:0000313" key="3">
    <source>
        <dbReference type="EnsemblPlants" id="AET3Gv20410400.1"/>
    </source>
</evidence>
<reference evidence="4" key="1">
    <citation type="journal article" date="2014" name="Science">
        <title>Ancient hybridizations among the ancestral genomes of bread wheat.</title>
        <authorList>
            <consortium name="International Wheat Genome Sequencing Consortium,"/>
            <person name="Marcussen T."/>
            <person name="Sandve S.R."/>
            <person name="Heier L."/>
            <person name="Spannagl M."/>
            <person name="Pfeifer M."/>
            <person name="Jakobsen K.S."/>
            <person name="Wulff B.B."/>
            <person name="Steuernagel B."/>
            <person name="Mayer K.F."/>
            <person name="Olsen O.A."/>
        </authorList>
    </citation>
    <scope>NUCLEOTIDE SEQUENCE [LARGE SCALE GENOMIC DNA]</scope>
    <source>
        <strain evidence="4">cv. AL8/78</strain>
    </source>
</reference>
<proteinExistence type="predicted"/>